<dbReference type="EMBL" id="SIHJ01000001">
    <property type="protein sequence ID" value="TWT35651.1"/>
    <property type="molecule type" value="Genomic_DNA"/>
</dbReference>
<evidence type="ECO:0000256" key="5">
    <source>
        <dbReference type="SAM" id="MobiDB-lite"/>
    </source>
</evidence>
<name>A0A5C5VBK3_9BACT</name>
<dbReference type="PROSITE" id="PS00108">
    <property type="entry name" value="PROTEIN_KINASE_ST"/>
    <property type="match status" value="1"/>
</dbReference>
<evidence type="ECO:0000256" key="1">
    <source>
        <dbReference type="ARBA" id="ARBA00022679"/>
    </source>
</evidence>
<feature type="region of interest" description="Disordered" evidence="5">
    <location>
        <begin position="355"/>
        <end position="427"/>
    </location>
</feature>
<evidence type="ECO:0000259" key="7">
    <source>
        <dbReference type="PROSITE" id="PS50011"/>
    </source>
</evidence>
<dbReference type="RefSeq" id="WP_146561985.1">
    <property type="nucleotide sequence ID" value="NZ_SIHJ01000001.1"/>
</dbReference>
<feature type="domain" description="Protein kinase" evidence="7">
    <location>
        <begin position="71"/>
        <end position="334"/>
    </location>
</feature>
<gene>
    <name evidence="8" type="primary">pknA</name>
    <name evidence="8" type="ORF">KOR34_05450</name>
</gene>
<evidence type="ECO:0000313" key="9">
    <source>
        <dbReference type="Proteomes" id="UP000316714"/>
    </source>
</evidence>
<sequence>MSKPLGQTPFEQALLASGLVPPAQIAEARAELNGSVGDQALAAKLVELELLNEWQVDQLREGRTKFTLGQYAIIDTVAKGGMGHVFKGEHQLLGRVEAIKVLPRSKSRPDAIASFRQEIRAQAQLNHPNLVRVSYADRDGDTYFLVTEFVPGVDLRRLVRRTGPLPPDAAAWVVLQAAQGLEFAHRRGIVHRDVKPGNLLVTPDGDVKLADLGLAWYLNHEVPTDPGGRKKVVGTCDYLAPESISDPTRIIPVSDLYSLGCTLYYAVTGKVPYPGGNAVEKMRRCLREPPLPPQSIQHDLPDTVVEVIALLMDKNPETRVPSASVAIELLRPLLQEGSRERVCESIRAYDRVMSERGRTDRSGAHAATNLISETLTDSDSHPYSEPGDPASDMTPDAQQTSGALSTTGEVPIASETPTPIHPPLAPPPPAQPLDVAVWAVAGLALLGTLGIAAAGLLKILG</sequence>
<accession>A0A5C5VBK3</accession>
<feature type="transmembrane region" description="Helical" evidence="6">
    <location>
        <begin position="435"/>
        <end position="457"/>
    </location>
</feature>
<keyword evidence="1 8" id="KW-0808">Transferase</keyword>
<dbReference type="GO" id="GO:0004674">
    <property type="term" value="F:protein serine/threonine kinase activity"/>
    <property type="evidence" value="ECO:0007669"/>
    <property type="project" value="UniProtKB-EC"/>
</dbReference>
<keyword evidence="6" id="KW-1133">Transmembrane helix</keyword>
<dbReference type="Gene3D" id="1.10.510.10">
    <property type="entry name" value="Transferase(Phosphotransferase) domain 1"/>
    <property type="match status" value="1"/>
</dbReference>
<dbReference type="Proteomes" id="UP000316714">
    <property type="component" value="Unassembled WGS sequence"/>
</dbReference>
<evidence type="ECO:0000313" key="8">
    <source>
        <dbReference type="EMBL" id="TWT35651.1"/>
    </source>
</evidence>
<dbReference type="PANTHER" id="PTHR43289">
    <property type="entry name" value="MITOGEN-ACTIVATED PROTEIN KINASE KINASE KINASE 20-RELATED"/>
    <property type="match status" value="1"/>
</dbReference>
<protein>
    <submittedName>
        <fullName evidence="8">Serine/threonine-protein kinase PknA</fullName>
        <ecNumber evidence="8">2.7.11.1</ecNumber>
    </submittedName>
</protein>
<keyword evidence="9" id="KW-1185">Reference proteome</keyword>
<reference evidence="8 9" key="1">
    <citation type="submission" date="2019-02" db="EMBL/GenBank/DDBJ databases">
        <title>Deep-cultivation of Planctomycetes and their phenomic and genomic characterization uncovers novel biology.</title>
        <authorList>
            <person name="Wiegand S."/>
            <person name="Jogler M."/>
            <person name="Boedeker C."/>
            <person name="Pinto D."/>
            <person name="Vollmers J."/>
            <person name="Rivas-Marin E."/>
            <person name="Kohn T."/>
            <person name="Peeters S.H."/>
            <person name="Heuer A."/>
            <person name="Rast P."/>
            <person name="Oberbeckmann S."/>
            <person name="Bunk B."/>
            <person name="Jeske O."/>
            <person name="Meyerdierks A."/>
            <person name="Storesund J.E."/>
            <person name="Kallscheuer N."/>
            <person name="Luecker S."/>
            <person name="Lage O.M."/>
            <person name="Pohl T."/>
            <person name="Merkel B.J."/>
            <person name="Hornburger P."/>
            <person name="Mueller R.-W."/>
            <person name="Bruemmer F."/>
            <person name="Labrenz M."/>
            <person name="Spormann A.M."/>
            <person name="Op Den Camp H."/>
            <person name="Overmann J."/>
            <person name="Amann R."/>
            <person name="Jetten M.S.M."/>
            <person name="Mascher T."/>
            <person name="Medema M.H."/>
            <person name="Devos D.P."/>
            <person name="Kaster A.-K."/>
            <person name="Ovreas L."/>
            <person name="Rohde M."/>
            <person name="Galperin M.Y."/>
            <person name="Jogler C."/>
        </authorList>
    </citation>
    <scope>NUCLEOTIDE SEQUENCE [LARGE SCALE GENOMIC DNA]</scope>
    <source>
        <strain evidence="8 9">KOR34</strain>
    </source>
</reference>
<dbReference type="SMART" id="SM00220">
    <property type="entry name" value="S_TKc"/>
    <property type="match status" value="1"/>
</dbReference>
<evidence type="ECO:0000256" key="2">
    <source>
        <dbReference type="ARBA" id="ARBA00022741"/>
    </source>
</evidence>
<dbReference type="AlphaFoldDB" id="A0A5C5VBK3"/>
<dbReference type="InterPro" id="IPR011009">
    <property type="entry name" value="Kinase-like_dom_sf"/>
</dbReference>
<evidence type="ECO:0000256" key="4">
    <source>
        <dbReference type="ARBA" id="ARBA00022840"/>
    </source>
</evidence>
<dbReference type="EC" id="2.7.11.1" evidence="8"/>
<dbReference type="GO" id="GO:0005524">
    <property type="term" value="F:ATP binding"/>
    <property type="evidence" value="ECO:0007669"/>
    <property type="project" value="UniProtKB-KW"/>
</dbReference>
<dbReference type="Pfam" id="PF00069">
    <property type="entry name" value="Pkinase"/>
    <property type="match status" value="1"/>
</dbReference>
<proteinExistence type="predicted"/>
<organism evidence="8 9">
    <name type="scientific">Posidoniimonas corsicana</name>
    <dbReference type="NCBI Taxonomy" id="1938618"/>
    <lineage>
        <taxon>Bacteria</taxon>
        <taxon>Pseudomonadati</taxon>
        <taxon>Planctomycetota</taxon>
        <taxon>Planctomycetia</taxon>
        <taxon>Pirellulales</taxon>
        <taxon>Lacipirellulaceae</taxon>
        <taxon>Posidoniimonas</taxon>
    </lineage>
</organism>
<dbReference type="CDD" id="cd14014">
    <property type="entry name" value="STKc_PknB_like"/>
    <property type="match status" value="1"/>
</dbReference>
<evidence type="ECO:0000256" key="3">
    <source>
        <dbReference type="ARBA" id="ARBA00022777"/>
    </source>
</evidence>
<comment type="caution">
    <text evidence="8">The sequence shown here is derived from an EMBL/GenBank/DDBJ whole genome shotgun (WGS) entry which is preliminary data.</text>
</comment>
<feature type="compositionally biased region" description="Polar residues" evidence="5">
    <location>
        <begin position="396"/>
        <end position="408"/>
    </location>
</feature>
<keyword evidence="6" id="KW-0472">Membrane</keyword>
<dbReference type="InterPro" id="IPR000719">
    <property type="entry name" value="Prot_kinase_dom"/>
</dbReference>
<dbReference type="InterPro" id="IPR008271">
    <property type="entry name" value="Ser/Thr_kinase_AS"/>
</dbReference>
<keyword evidence="6" id="KW-0812">Transmembrane</keyword>
<dbReference type="OrthoDB" id="6111975at2"/>
<dbReference type="PROSITE" id="PS50011">
    <property type="entry name" value="PROTEIN_KINASE_DOM"/>
    <property type="match status" value="1"/>
</dbReference>
<keyword evidence="3 8" id="KW-0418">Kinase</keyword>
<keyword evidence="2" id="KW-0547">Nucleotide-binding</keyword>
<dbReference type="PANTHER" id="PTHR43289:SF6">
    <property type="entry name" value="SERINE_THREONINE-PROTEIN KINASE NEKL-3"/>
    <property type="match status" value="1"/>
</dbReference>
<keyword evidence="4" id="KW-0067">ATP-binding</keyword>
<dbReference type="SUPFAM" id="SSF56112">
    <property type="entry name" value="Protein kinase-like (PK-like)"/>
    <property type="match status" value="1"/>
</dbReference>
<evidence type="ECO:0000256" key="6">
    <source>
        <dbReference type="SAM" id="Phobius"/>
    </source>
</evidence>